<dbReference type="SUPFAM" id="SSF56672">
    <property type="entry name" value="DNA/RNA polymerases"/>
    <property type="match status" value="1"/>
</dbReference>
<dbReference type="OrthoDB" id="1711174at2759"/>
<sequence>MQQFGFNQCAHDHYLFFLWTDHGLVSLLVYVDDILLAGACVEPLQKVKAYLHHLFTIRDMGDAHYFLGLEIARKPDGIYLAQTKYILDIIADTGMKEAKSIATPFPAGLKLNSNTGDLLQAPDSYRRLIGRLLYLCFKQPDISYSVQQLSQYLNHPCDTHWNAALHVVRYLKGCPTLGLFFPAANTLDLHDYCDADCASCFDTRRSLTGFCIFLGKALFSWKMKKQSTVSRSSTEVEYRSLAATVCELR</sequence>
<dbReference type="RefSeq" id="XP_020551670.1">
    <property type="nucleotide sequence ID" value="XM_020696011.1"/>
</dbReference>
<dbReference type="PANTHER" id="PTHR11439">
    <property type="entry name" value="GAG-POL-RELATED RETROTRANSPOSON"/>
    <property type="match status" value="1"/>
</dbReference>
<evidence type="ECO:0000313" key="2">
    <source>
        <dbReference type="Proteomes" id="UP000504604"/>
    </source>
</evidence>
<evidence type="ECO:0000313" key="3">
    <source>
        <dbReference type="RefSeq" id="XP_020551670.1"/>
    </source>
</evidence>
<dbReference type="PANTHER" id="PTHR11439:SF470">
    <property type="entry name" value="CYSTEINE-RICH RLK (RECEPTOR-LIKE PROTEIN KINASE) 8"/>
    <property type="match status" value="1"/>
</dbReference>
<dbReference type="InterPro" id="IPR043502">
    <property type="entry name" value="DNA/RNA_pol_sf"/>
</dbReference>
<dbReference type="AlphaFoldDB" id="A0A8M8V5I3"/>
<dbReference type="GeneID" id="110012416"/>
<dbReference type="CDD" id="cd09272">
    <property type="entry name" value="RNase_HI_RT_Ty1"/>
    <property type="match status" value="1"/>
</dbReference>
<dbReference type="InterPro" id="IPR013103">
    <property type="entry name" value="RVT_2"/>
</dbReference>
<dbReference type="Pfam" id="PF07727">
    <property type="entry name" value="RVT_2"/>
    <property type="match status" value="1"/>
</dbReference>
<proteinExistence type="predicted"/>
<keyword evidence="2" id="KW-1185">Reference proteome</keyword>
<reference evidence="3" key="1">
    <citation type="submission" date="2025-08" db="UniProtKB">
        <authorList>
            <consortium name="RefSeq"/>
        </authorList>
    </citation>
    <scope>IDENTIFICATION</scope>
</reference>
<evidence type="ECO:0000259" key="1">
    <source>
        <dbReference type="Pfam" id="PF07727"/>
    </source>
</evidence>
<organism evidence="2 3">
    <name type="scientific">Sesamum indicum</name>
    <name type="common">Oriental sesame</name>
    <name type="synonym">Sesamum orientale</name>
    <dbReference type="NCBI Taxonomy" id="4182"/>
    <lineage>
        <taxon>Eukaryota</taxon>
        <taxon>Viridiplantae</taxon>
        <taxon>Streptophyta</taxon>
        <taxon>Embryophyta</taxon>
        <taxon>Tracheophyta</taxon>
        <taxon>Spermatophyta</taxon>
        <taxon>Magnoliopsida</taxon>
        <taxon>eudicotyledons</taxon>
        <taxon>Gunneridae</taxon>
        <taxon>Pentapetalae</taxon>
        <taxon>asterids</taxon>
        <taxon>lamiids</taxon>
        <taxon>Lamiales</taxon>
        <taxon>Pedaliaceae</taxon>
        <taxon>Sesamum</taxon>
    </lineage>
</organism>
<dbReference type="Proteomes" id="UP000504604">
    <property type="component" value="Linkage group LG8"/>
</dbReference>
<name>A0A8M8V5I3_SESIN</name>
<feature type="domain" description="Reverse transcriptase Ty1/copia-type" evidence="1">
    <location>
        <begin position="2"/>
        <end position="105"/>
    </location>
</feature>
<gene>
    <name evidence="3" type="primary">LOC110012416</name>
</gene>
<dbReference type="KEGG" id="sind:110012416"/>
<accession>A0A8M8V5I3</accession>
<protein>
    <submittedName>
        <fullName evidence="3">Uncharacterized protein LOC110012416</fullName>
    </submittedName>
</protein>